<gene>
    <name evidence="1" type="ORF">CWI37_2240p0010</name>
</gene>
<dbReference type="EMBL" id="PITJ01002240">
    <property type="protein sequence ID" value="TBT97479.1"/>
    <property type="molecule type" value="Genomic_DNA"/>
</dbReference>
<accession>A0A4Q9KU49</accession>
<name>A0A4Q9KU49_9MICR</name>
<sequence>MKEAYMMWKNITQKEKNPRVNSINRTHLALKKLLKSKIYVGRNVTKKRLEEKLAKTHEAVLCILKKEMFIWGQKVCGNREKSK</sequence>
<evidence type="ECO:0000313" key="1">
    <source>
        <dbReference type="EMBL" id="TBT97479.1"/>
    </source>
</evidence>
<protein>
    <submittedName>
        <fullName evidence="1">Uncharacterized protein</fullName>
    </submittedName>
</protein>
<dbReference type="Proteomes" id="UP000292362">
    <property type="component" value="Unassembled WGS sequence"/>
</dbReference>
<dbReference type="VEuPathDB" id="MicrosporidiaDB:CWI37_2240p0010"/>
<reference evidence="1 2" key="1">
    <citation type="submission" date="2017-12" db="EMBL/GenBank/DDBJ databases">
        <authorList>
            <person name="Pombert J.-F."/>
            <person name="Haag K.L."/>
            <person name="Ebert D."/>
        </authorList>
    </citation>
    <scope>NUCLEOTIDE SEQUENCE [LARGE SCALE GENOMIC DNA]</scope>
    <source>
        <strain evidence="1">FI-OER-3-3</strain>
    </source>
</reference>
<evidence type="ECO:0000313" key="2">
    <source>
        <dbReference type="Proteomes" id="UP000292362"/>
    </source>
</evidence>
<organism evidence="1 2">
    <name type="scientific">Hamiltosporidium tvaerminnensis</name>
    <dbReference type="NCBI Taxonomy" id="1176355"/>
    <lineage>
        <taxon>Eukaryota</taxon>
        <taxon>Fungi</taxon>
        <taxon>Fungi incertae sedis</taxon>
        <taxon>Microsporidia</taxon>
        <taxon>Dubosqiidae</taxon>
        <taxon>Hamiltosporidium</taxon>
    </lineage>
</organism>
<proteinExistence type="predicted"/>
<dbReference type="AlphaFoldDB" id="A0A4Q9KU49"/>
<comment type="caution">
    <text evidence="1">The sequence shown here is derived from an EMBL/GenBank/DDBJ whole genome shotgun (WGS) entry which is preliminary data.</text>
</comment>